<feature type="domain" description="Bacteriophage tail tape measure N-terminal" evidence="3">
    <location>
        <begin position="105"/>
        <end position="304"/>
    </location>
</feature>
<feature type="region of interest" description="Disordered" evidence="2">
    <location>
        <begin position="493"/>
        <end position="514"/>
    </location>
</feature>
<dbReference type="KEGG" id="vg:7943840"/>
<reference evidence="5 6" key="1">
    <citation type="journal article" date="2009" name="Appl. Environ. Microbiol.">
        <title>Genomic characterization of the intron-containing T7-like phage phiL7 of Xanthomonas campestris.</title>
        <authorList>
            <person name="Lee C.N."/>
            <person name="Lin J.W."/>
            <person name="Weng S.F."/>
            <person name="Tseng Y.H."/>
        </authorList>
    </citation>
    <scope>NUCLEOTIDE SEQUENCE</scope>
</reference>
<keyword evidence="6" id="KW-1185">Reference proteome</keyword>
<evidence type="ECO:0000259" key="4">
    <source>
        <dbReference type="Pfam" id="PF09718"/>
    </source>
</evidence>
<dbReference type="Proteomes" id="UP000001480">
    <property type="component" value="Segment"/>
</dbReference>
<organism evidence="5 6">
    <name type="scientific">Xanthomonas phage phiL7</name>
    <dbReference type="NCBI Taxonomy" id="538979"/>
    <lineage>
        <taxon>Viruses</taxon>
        <taxon>Duplodnaviria</taxon>
        <taxon>Heunggongvirae</taxon>
        <taxon>Uroviricota</taxon>
        <taxon>Caudoviricetes</taxon>
        <taxon>Eisenstarkvirus</taxon>
        <taxon>Eisenstarkvirus L7</taxon>
    </lineage>
</organism>
<evidence type="ECO:0000313" key="5">
    <source>
        <dbReference type="EMBL" id="ACE75756.1"/>
    </source>
</evidence>
<protein>
    <submittedName>
        <fullName evidence="5">p16</fullName>
    </submittedName>
</protein>
<feature type="coiled-coil region" evidence="1">
    <location>
        <begin position="431"/>
        <end position="458"/>
    </location>
</feature>
<dbReference type="InterPro" id="IPR006431">
    <property type="entry name" value="Phage_tape_meas_C"/>
</dbReference>
<dbReference type="RefSeq" id="YP_002922630.1">
    <property type="nucleotide sequence ID" value="NC_012742.1"/>
</dbReference>
<dbReference type="NCBIfam" id="TIGR01541">
    <property type="entry name" value="tape_meas_lam_C"/>
    <property type="match status" value="1"/>
</dbReference>
<evidence type="ECO:0000256" key="1">
    <source>
        <dbReference type="SAM" id="Coils"/>
    </source>
</evidence>
<dbReference type="Pfam" id="PF06791">
    <property type="entry name" value="TMP_2"/>
    <property type="match status" value="1"/>
</dbReference>
<evidence type="ECO:0000256" key="2">
    <source>
        <dbReference type="SAM" id="MobiDB-lite"/>
    </source>
</evidence>
<feature type="domain" description="Bacteriophage tail tape measure C-terminal" evidence="4">
    <location>
        <begin position="730"/>
        <end position="803"/>
    </location>
</feature>
<evidence type="ECO:0000313" key="6">
    <source>
        <dbReference type="Proteomes" id="UP000001480"/>
    </source>
</evidence>
<dbReference type="EMBL" id="EU717894">
    <property type="protein sequence ID" value="ACE75756.1"/>
    <property type="molecule type" value="Genomic_DNA"/>
</dbReference>
<dbReference type="InterPro" id="IPR009628">
    <property type="entry name" value="Phage_tape_measure_N"/>
</dbReference>
<keyword evidence="1" id="KW-0175">Coiled coil</keyword>
<dbReference type="GeneID" id="7943840"/>
<evidence type="ECO:0000259" key="3">
    <source>
        <dbReference type="Pfam" id="PF06791"/>
    </source>
</evidence>
<accession>C4ML16</accession>
<name>C4ML16_9CAUD</name>
<sequence>MADTIGVSRIELTADATQVEAGVNRAKASVKSLADEAEKSSDRQVRANTRTFNSLLKQSRTYGLSREELLRFNIAQKASAEQAAILTGALDKQVAKIKEVSGATRGLSEGQLRQARIQTPAQLQDFFIQVQGGQSPLTALLQQGSQLQGAYGSVGAAIKGVGASIASIINPLTVSAAALAAVGVAAYQGASELEGLNKALITSGNSVGLTGQALQDMASQLDDLKGVTTGGAVEALAQFASTGAFTGEQLKIATTAALQWQVATGAAVEDTVKQFVKLSEDPVKAILDLNTQMGFLTESQIQVIQSLVQVGDQAGAADAAIRAFADAVESRSAQVVENAGYMEKAWRGVKSAVSEAWDALKAIGRDDTATEQIRRLQSNIKGLQEGSGVYKGVSDADRKRVIAQFQAQIDALQKVSDKAAAGTGEGQTPAQRRALEANAKLREENARAEESAAKSSENLQTRLEAVRTALHRKGVTDRAAIDKAVALETTRFNAQQSKKVSSSAGGGSTSDGGLNSARMAAVKAEASAEKEAITQQTQQLKSQYDAREVSANTYYARLRELAQQSSDVEVASIRKQIAVLSEQTGARVKSGAVAVQIASLEQQATKAREAGASRVKLISDEEAAAAKKRTESMQAYRAALEQATQAMQQDFEAMATRVGMGERQFEIESRINDVLREKAKRLRDIALAEQSGKLAPDEAMSNRSAAEDEARKQVEVIREGYRSLDAEQADALNGLSAGLANYAQESANTAGQIQSALGGALTGLEDVFVSSATTVKASFKDLADSIIADLARIAARQAVMGIVGSIMGGLTGGVGAAGASAVTTGTQGITSSLAQSLIKGGKADGGYTGPGGKYEPRGVVHAGEVVWSQVDVARAGGVGTVEAMRLGKRGYASGGSPGFSGMSPGKQGAPNVNVTIVGGSEGATAESSMNQNGDLDITVFMGRAEKFIAGNIANGRSPVTAALKGRLNVEDRK</sequence>
<proteinExistence type="predicted"/>
<dbReference type="OrthoDB" id="2367at10239"/>
<dbReference type="Pfam" id="PF09718">
    <property type="entry name" value="Tape_meas_lam_C"/>
    <property type="match status" value="1"/>
</dbReference>